<name>A0ABQ5D9K1_9ASTR</name>
<organism evidence="2 3">
    <name type="scientific">Tanacetum coccineum</name>
    <dbReference type="NCBI Taxonomy" id="301880"/>
    <lineage>
        <taxon>Eukaryota</taxon>
        <taxon>Viridiplantae</taxon>
        <taxon>Streptophyta</taxon>
        <taxon>Embryophyta</taxon>
        <taxon>Tracheophyta</taxon>
        <taxon>Spermatophyta</taxon>
        <taxon>Magnoliopsida</taxon>
        <taxon>eudicotyledons</taxon>
        <taxon>Gunneridae</taxon>
        <taxon>Pentapetalae</taxon>
        <taxon>asterids</taxon>
        <taxon>campanulids</taxon>
        <taxon>Asterales</taxon>
        <taxon>Asteraceae</taxon>
        <taxon>Asteroideae</taxon>
        <taxon>Anthemideae</taxon>
        <taxon>Anthemidinae</taxon>
        <taxon>Tanacetum</taxon>
    </lineage>
</organism>
<dbReference type="Proteomes" id="UP001151760">
    <property type="component" value="Unassembled WGS sequence"/>
</dbReference>
<protein>
    <submittedName>
        <fullName evidence="2">Uncharacterized protein</fullName>
    </submittedName>
</protein>
<accession>A0ABQ5D9K1</accession>
<feature type="compositionally biased region" description="Basic and acidic residues" evidence="1">
    <location>
        <begin position="36"/>
        <end position="67"/>
    </location>
</feature>
<feature type="region of interest" description="Disordered" evidence="1">
    <location>
        <begin position="36"/>
        <end position="69"/>
    </location>
</feature>
<reference evidence="2" key="1">
    <citation type="journal article" date="2022" name="Int. J. Mol. Sci.">
        <title>Draft Genome of Tanacetum Coccineum: Genomic Comparison of Closely Related Tanacetum-Family Plants.</title>
        <authorList>
            <person name="Yamashiro T."/>
            <person name="Shiraishi A."/>
            <person name="Nakayama K."/>
            <person name="Satake H."/>
        </authorList>
    </citation>
    <scope>NUCLEOTIDE SEQUENCE</scope>
</reference>
<proteinExistence type="predicted"/>
<keyword evidence="3" id="KW-1185">Reference proteome</keyword>
<evidence type="ECO:0000256" key="1">
    <source>
        <dbReference type="SAM" id="MobiDB-lite"/>
    </source>
</evidence>
<sequence length="166" mass="18472">MESLKSLKEPNTLSPETCKYTKIASGTWIKPMIKGKEVRERKETHVKSVSEDEHKEGRPSKIIHKETMGQTAGRVVKLDVSMSNLTPGLTSSKTVDDKGDPPVQKDSQLLDHLDLYAPDTMDPFVDSEIQKESTFTINEKLKSARKGTFTVKDKINSPGISVSENI</sequence>
<gene>
    <name evidence="2" type="ORF">Tco_0924213</name>
</gene>
<comment type="caution">
    <text evidence="2">The sequence shown here is derived from an EMBL/GenBank/DDBJ whole genome shotgun (WGS) entry which is preliminary data.</text>
</comment>
<evidence type="ECO:0000313" key="2">
    <source>
        <dbReference type="EMBL" id="GJT33794.1"/>
    </source>
</evidence>
<reference evidence="2" key="2">
    <citation type="submission" date="2022-01" db="EMBL/GenBank/DDBJ databases">
        <authorList>
            <person name="Yamashiro T."/>
            <person name="Shiraishi A."/>
            <person name="Satake H."/>
            <person name="Nakayama K."/>
        </authorList>
    </citation>
    <scope>NUCLEOTIDE SEQUENCE</scope>
</reference>
<evidence type="ECO:0000313" key="3">
    <source>
        <dbReference type="Proteomes" id="UP001151760"/>
    </source>
</evidence>
<dbReference type="EMBL" id="BQNB010014909">
    <property type="protein sequence ID" value="GJT33794.1"/>
    <property type="molecule type" value="Genomic_DNA"/>
</dbReference>